<feature type="region of interest" description="Disordered" evidence="1">
    <location>
        <begin position="1"/>
        <end position="24"/>
    </location>
</feature>
<dbReference type="EMBL" id="JABCKI010000004">
    <property type="protein sequence ID" value="KAG5654615.1"/>
    <property type="molecule type" value="Genomic_DNA"/>
</dbReference>
<feature type="compositionally biased region" description="Polar residues" evidence="1">
    <location>
        <begin position="172"/>
        <end position="185"/>
    </location>
</feature>
<name>A0A9P7KN91_9AGAR</name>
<keyword evidence="3" id="KW-1185">Reference proteome</keyword>
<accession>A0A9P7KN91</accession>
<sequence length="361" mass="38843">MDAPTSALPQKAAASIAAPTPQVGTPVHIDGSPLNISFLHKPSARSSLLPATAAPGAPPSRPKKPVSTVPIDIDPQSQKHADTLAQLGIKVRDFAYESTLPPIPPYIRFRQVLPGPTPLKRHNDDPEAGPSSSKRSKLTREDTEPDIPQPTIGRARGFTNLRDYEPEPSRSRPLSQQSNPITSQLPLRYLYSREPEPYIDTPVVTPNGSLHWKHDAPASQPDPEALSSLLGSSQSVDTTGTGLFGPLTPMSSLSSITSDPPVSPKLPLTDSKPKATLPLPVPVPAASRYQLRRRAAQPQAPVTVTTTRRTTYSAAHPLSRPPVAHSRQASHSRTKSKAVSSPHARTLRKRPVKPDDAMLMS</sequence>
<evidence type="ECO:0000313" key="2">
    <source>
        <dbReference type="EMBL" id="KAG5654615.1"/>
    </source>
</evidence>
<feature type="compositionally biased region" description="Low complexity" evidence="1">
    <location>
        <begin position="238"/>
        <end position="249"/>
    </location>
</feature>
<evidence type="ECO:0000313" key="3">
    <source>
        <dbReference type="Proteomes" id="UP000717328"/>
    </source>
</evidence>
<dbReference type="Proteomes" id="UP000717328">
    <property type="component" value="Unassembled WGS sequence"/>
</dbReference>
<proteinExistence type="predicted"/>
<feature type="compositionally biased region" description="Low complexity" evidence="1">
    <location>
        <begin position="296"/>
        <end position="311"/>
    </location>
</feature>
<feature type="compositionally biased region" description="Polar residues" evidence="1">
    <location>
        <begin position="250"/>
        <end position="260"/>
    </location>
</feature>
<reference evidence="2" key="2">
    <citation type="submission" date="2021-10" db="EMBL/GenBank/DDBJ databases">
        <title>Phylogenomics reveals ancestral predisposition of the termite-cultivated fungus Termitomyces towards a domesticated lifestyle.</title>
        <authorList>
            <person name="Auxier B."/>
            <person name="Grum-Grzhimaylo A."/>
            <person name="Cardenas M.E."/>
            <person name="Lodge J.D."/>
            <person name="Laessoe T."/>
            <person name="Pedersen O."/>
            <person name="Smith M.E."/>
            <person name="Kuyper T.W."/>
            <person name="Franco-Molano E.A."/>
            <person name="Baroni T.J."/>
            <person name="Aanen D.K."/>
        </authorList>
    </citation>
    <scope>NUCLEOTIDE SEQUENCE</scope>
    <source>
        <strain evidence="2">D49</strain>
    </source>
</reference>
<feature type="compositionally biased region" description="Basic and acidic residues" evidence="1">
    <location>
        <begin position="352"/>
        <end position="361"/>
    </location>
</feature>
<protein>
    <submittedName>
        <fullName evidence="2">Uncharacterized protein</fullName>
    </submittedName>
</protein>
<feature type="region of interest" description="Disordered" evidence="1">
    <location>
        <begin position="106"/>
        <end position="185"/>
    </location>
</feature>
<gene>
    <name evidence="2" type="ORF">H0H81_011590</name>
</gene>
<organism evidence="2 3">
    <name type="scientific">Sphagnurus paluster</name>
    <dbReference type="NCBI Taxonomy" id="117069"/>
    <lineage>
        <taxon>Eukaryota</taxon>
        <taxon>Fungi</taxon>
        <taxon>Dikarya</taxon>
        <taxon>Basidiomycota</taxon>
        <taxon>Agaricomycotina</taxon>
        <taxon>Agaricomycetes</taxon>
        <taxon>Agaricomycetidae</taxon>
        <taxon>Agaricales</taxon>
        <taxon>Tricholomatineae</taxon>
        <taxon>Lyophyllaceae</taxon>
        <taxon>Sphagnurus</taxon>
    </lineage>
</organism>
<reference evidence="2" key="1">
    <citation type="submission" date="2021-02" db="EMBL/GenBank/DDBJ databases">
        <authorList>
            <person name="Nieuwenhuis M."/>
            <person name="Van De Peppel L.J.J."/>
        </authorList>
    </citation>
    <scope>NUCLEOTIDE SEQUENCE</scope>
    <source>
        <strain evidence="2">D49</strain>
    </source>
</reference>
<feature type="region of interest" description="Disordered" evidence="1">
    <location>
        <begin position="47"/>
        <end position="80"/>
    </location>
</feature>
<feature type="region of interest" description="Disordered" evidence="1">
    <location>
        <begin position="210"/>
        <end position="361"/>
    </location>
</feature>
<dbReference type="AlphaFoldDB" id="A0A9P7KN91"/>
<evidence type="ECO:0000256" key="1">
    <source>
        <dbReference type="SAM" id="MobiDB-lite"/>
    </source>
</evidence>
<dbReference type="OrthoDB" id="3232876at2759"/>
<comment type="caution">
    <text evidence="2">The sequence shown here is derived from an EMBL/GenBank/DDBJ whole genome shotgun (WGS) entry which is preliminary data.</text>
</comment>